<dbReference type="InterPro" id="IPR013762">
    <property type="entry name" value="Integrase-like_cat_sf"/>
</dbReference>
<protein>
    <recommendedName>
        <fullName evidence="5">Tyr recombinase Flp-type domain-containing protein</fullName>
    </recommendedName>
</protein>
<keyword evidence="7" id="KW-1185">Reference proteome</keyword>
<dbReference type="OrthoDB" id="4071479at2759"/>
<keyword evidence="3" id="KW-0229">DNA integration</keyword>
<keyword evidence="1 3" id="KW-0233">DNA recombination</keyword>
<evidence type="ECO:0000313" key="7">
    <source>
        <dbReference type="Proteomes" id="UP000510647"/>
    </source>
</evidence>
<accession>A0A7H9HPG0</accession>
<feature type="active site" description="O-(3'-phospho-DNA)-tyrosine intermediate" evidence="2 3">
    <location>
        <position position="248"/>
    </location>
</feature>
<dbReference type="Pfam" id="PF05202">
    <property type="entry name" value="Flp_C"/>
    <property type="match status" value="1"/>
</dbReference>
<evidence type="ECO:0000259" key="5">
    <source>
        <dbReference type="PROSITE" id="PS51899"/>
    </source>
</evidence>
<evidence type="ECO:0000256" key="4">
    <source>
        <dbReference type="SAM" id="MobiDB-lite"/>
    </source>
</evidence>
<dbReference type="GO" id="GO:0006310">
    <property type="term" value="P:DNA recombination"/>
    <property type="evidence" value="ECO:0007669"/>
    <property type="project" value="UniProtKB-UniRule"/>
</dbReference>
<dbReference type="AlphaFoldDB" id="A0A7H9HPG0"/>
<comment type="similarity">
    <text evidence="3">Belongs to the 'phage' integrase family.</text>
</comment>
<dbReference type="InterPro" id="IPR005626">
    <property type="entry name" value="Recombinase_Flp_C"/>
</dbReference>
<dbReference type="EMBL" id="CP059267">
    <property type="protein sequence ID" value="QLQ78497.1"/>
    <property type="molecule type" value="Genomic_DNA"/>
</dbReference>
<evidence type="ECO:0000256" key="3">
    <source>
        <dbReference type="PROSITE-ProRule" id="PRU01247"/>
    </source>
</evidence>
<dbReference type="PROSITE" id="PS51899">
    <property type="entry name" value="TYR_RECOMBINASE_FLP"/>
    <property type="match status" value="1"/>
</dbReference>
<sequence length="336" mass="37634">MSLRAALQRPARTKVPTGPVKHEGKAGVSECFKDSMRNVRSLPRDILQPVIESIDGHARKASTKAEYPLLFLATVFNCCRRGDVTNIDPSTFEIVDHEYLGKIVRCLVTDTKTGQPRHVDFYPVAGRYDPIIALHCLLCETKPPKKSFTSSEETPQEYQLLRDALVGTYGRFLKATAPLPVFKIKHGPKSHFGRHLMASYLNKVNLGDCVTALGNWSDRDKKIGNSTAKKIGNSTAKKIGNSTARSKYVYRVAEIPSHLYAFLSGYFKLSQDREGKVLDCSLIDKARVPPVITLSAPDTPDLDEIYHGWADLKKIYHDWVGIINMKSWRSLGDTTW</sequence>
<evidence type="ECO:0000256" key="2">
    <source>
        <dbReference type="PIRSR" id="PIRSR605626-50"/>
    </source>
</evidence>
<dbReference type="SUPFAM" id="SSF56349">
    <property type="entry name" value="DNA breaking-rejoining enzymes"/>
    <property type="match status" value="1"/>
</dbReference>
<gene>
    <name evidence="6" type="ORF">HG537_0A07440</name>
</gene>
<evidence type="ECO:0000313" key="6">
    <source>
        <dbReference type="EMBL" id="QLQ78497.1"/>
    </source>
</evidence>
<organism evidence="6 7">
    <name type="scientific">Torulaspora globosa</name>
    <dbReference type="NCBI Taxonomy" id="48254"/>
    <lineage>
        <taxon>Eukaryota</taxon>
        <taxon>Fungi</taxon>
        <taxon>Dikarya</taxon>
        <taxon>Ascomycota</taxon>
        <taxon>Saccharomycotina</taxon>
        <taxon>Saccharomycetes</taxon>
        <taxon>Saccharomycetales</taxon>
        <taxon>Saccharomycetaceae</taxon>
        <taxon>Torulaspora</taxon>
    </lineage>
</organism>
<reference evidence="6 7" key="1">
    <citation type="submission" date="2020-06" db="EMBL/GenBank/DDBJ databases">
        <title>The yeast mating-type switching endonuclease HO is a domesticated member of an unorthodox homing genetic element family.</title>
        <authorList>
            <person name="Coughlan A.Y."/>
            <person name="Lombardi L."/>
            <person name="Braun-Galleani S."/>
            <person name="Martos A.R."/>
            <person name="Galeote V."/>
            <person name="Bigey F."/>
            <person name="Dequin S."/>
            <person name="Byrne K.P."/>
            <person name="Wolfe K.H."/>
        </authorList>
    </citation>
    <scope>NUCLEOTIDE SEQUENCE [LARGE SCALE GENOMIC DNA]</scope>
    <source>
        <strain evidence="6 7">CBS2947</strain>
    </source>
</reference>
<dbReference type="InterPro" id="IPR011010">
    <property type="entry name" value="DNA_brk_join_enz"/>
</dbReference>
<evidence type="ECO:0000256" key="1">
    <source>
        <dbReference type="ARBA" id="ARBA00023172"/>
    </source>
</evidence>
<dbReference type="GO" id="GO:0003677">
    <property type="term" value="F:DNA binding"/>
    <property type="evidence" value="ECO:0007669"/>
    <property type="project" value="InterPro"/>
</dbReference>
<dbReference type="Gene3D" id="1.10.443.10">
    <property type="entry name" value="Intergrase catalytic core"/>
    <property type="match status" value="1"/>
</dbReference>
<feature type="domain" description="Tyr recombinase Flp-type" evidence="5">
    <location>
        <begin position="24"/>
        <end position="336"/>
    </location>
</feature>
<dbReference type="GO" id="GO:0015074">
    <property type="term" value="P:DNA integration"/>
    <property type="evidence" value="ECO:0007669"/>
    <property type="project" value="UniProtKB-UniRule"/>
</dbReference>
<feature type="region of interest" description="Disordered" evidence="4">
    <location>
        <begin position="1"/>
        <end position="25"/>
    </location>
</feature>
<proteinExistence type="inferred from homology"/>
<name>A0A7H9HPG0_9SACH</name>
<dbReference type="Proteomes" id="UP000510647">
    <property type="component" value="Chromosome 1"/>
</dbReference>